<comment type="catalytic activity">
    <reaction evidence="4 5">
        <text>O-phospho-L-tyrosyl-[protein] + H2O = L-tyrosyl-[protein] + phosphate</text>
        <dbReference type="Rhea" id="RHEA:10684"/>
        <dbReference type="Rhea" id="RHEA-COMP:10136"/>
        <dbReference type="Rhea" id="RHEA-COMP:20101"/>
        <dbReference type="ChEBI" id="CHEBI:15377"/>
        <dbReference type="ChEBI" id="CHEBI:43474"/>
        <dbReference type="ChEBI" id="CHEBI:46858"/>
        <dbReference type="ChEBI" id="CHEBI:61978"/>
        <dbReference type="EC" id="3.1.3.48"/>
    </reaction>
</comment>
<dbReference type="Gene3D" id="3.20.20.140">
    <property type="entry name" value="Metal-dependent hydrolases"/>
    <property type="match status" value="1"/>
</dbReference>
<dbReference type="OrthoDB" id="9788539at2"/>
<dbReference type="PANTHER" id="PTHR39181">
    <property type="entry name" value="TYROSINE-PROTEIN PHOSPHATASE YWQE"/>
    <property type="match status" value="1"/>
</dbReference>
<organism evidence="6 7">
    <name type="scientific">Paenibacillus antarcticus</name>
    <dbReference type="NCBI Taxonomy" id="253703"/>
    <lineage>
        <taxon>Bacteria</taxon>
        <taxon>Bacillati</taxon>
        <taxon>Bacillota</taxon>
        <taxon>Bacilli</taxon>
        <taxon>Bacillales</taxon>
        <taxon>Paenibacillaceae</taxon>
        <taxon>Paenibacillus</taxon>
    </lineage>
</organism>
<evidence type="ECO:0000313" key="7">
    <source>
        <dbReference type="Proteomes" id="UP000077355"/>
    </source>
</evidence>
<dbReference type="GO" id="GO:0030145">
    <property type="term" value="F:manganese ion binding"/>
    <property type="evidence" value="ECO:0007669"/>
    <property type="project" value="UniProtKB-UniRule"/>
</dbReference>
<dbReference type="GO" id="GO:0004725">
    <property type="term" value="F:protein tyrosine phosphatase activity"/>
    <property type="evidence" value="ECO:0007669"/>
    <property type="project" value="UniProtKB-UniRule"/>
</dbReference>
<evidence type="ECO:0000256" key="3">
    <source>
        <dbReference type="ARBA" id="ARBA00022912"/>
    </source>
</evidence>
<accession>A0A168LWP9</accession>
<evidence type="ECO:0000256" key="4">
    <source>
        <dbReference type="ARBA" id="ARBA00051722"/>
    </source>
</evidence>
<comment type="caution">
    <text evidence="6">The sequence shown here is derived from an EMBL/GenBank/DDBJ whole genome shotgun (WGS) entry which is preliminary data.</text>
</comment>
<reference evidence="6 7" key="1">
    <citation type="submission" date="2016-03" db="EMBL/GenBank/DDBJ databases">
        <title>Draft genome sequence of Paenibacillus antarcticus CECT 5836.</title>
        <authorList>
            <person name="Shin S.-K."/>
            <person name="Yi H."/>
        </authorList>
    </citation>
    <scope>NUCLEOTIDE SEQUENCE [LARGE SCALE GENOMIC DNA]</scope>
    <source>
        <strain evidence="6 7">CECT 5836</strain>
    </source>
</reference>
<keyword evidence="7" id="KW-1185">Reference proteome</keyword>
<dbReference type="PIRSF" id="PIRSF016557">
    <property type="entry name" value="Caps_synth_CpsB"/>
    <property type="match status" value="1"/>
</dbReference>
<evidence type="ECO:0000313" key="6">
    <source>
        <dbReference type="EMBL" id="OAB43942.1"/>
    </source>
</evidence>
<protein>
    <recommendedName>
        <fullName evidence="5">Tyrosine-protein phosphatase</fullName>
        <ecNumber evidence="5">3.1.3.48</ecNumber>
    </recommendedName>
</protein>
<dbReference type="Proteomes" id="UP000077355">
    <property type="component" value="Unassembled WGS sequence"/>
</dbReference>
<dbReference type="SUPFAM" id="SSF89550">
    <property type="entry name" value="PHP domain-like"/>
    <property type="match status" value="1"/>
</dbReference>
<dbReference type="EC" id="3.1.3.48" evidence="5"/>
<dbReference type="RefSeq" id="WP_068651162.1">
    <property type="nucleotide sequence ID" value="NZ_CP043611.1"/>
</dbReference>
<dbReference type="InterPro" id="IPR016195">
    <property type="entry name" value="Pol/histidinol_Pase-like"/>
</dbReference>
<comment type="similarity">
    <text evidence="1 5">Belongs to the metallo-dependent hydrolases superfamily. CpsB/CapC family.</text>
</comment>
<evidence type="ECO:0000256" key="1">
    <source>
        <dbReference type="ARBA" id="ARBA00005750"/>
    </source>
</evidence>
<evidence type="ECO:0000256" key="5">
    <source>
        <dbReference type="PIRNR" id="PIRNR016557"/>
    </source>
</evidence>
<proteinExistence type="inferred from homology"/>
<sequence length="261" mass="29915">MIDIHTHILPSVDDGAQDWNDTLNMARAAVAEGITTLIATPHHANGKYINRANEVIEHTRHINEQLKNAGVPLSVRSGQEIRLHGDWLQAWYRMELLTLADSRYVLIELPSSRIPKEIYELIYELNIINLKPIIAHPERNAEVMKHPKRLADLIERGAWAQVTTHSLLGDFGRQVEKLAWSLCKSGLIHIVSSDAHHIEHRGFRLRESYDVIGQRMGEKWKNYFLNNAQCVIDDKPFEIRPVEEPLSGNILQRLGSLLRKE</sequence>
<evidence type="ECO:0000256" key="2">
    <source>
        <dbReference type="ARBA" id="ARBA00022801"/>
    </source>
</evidence>
<dbReference type="Pfam" id="PF19567">
    <property type="entry name" value="CpsB_CapC"/>
    <property type="match status" value="1"/>
</dbReference>
<name>A0A168LWP9_9BACL</name>
<dbReference type="InterPro" id="IPR016667">
    <property type="entry name" value="Caps_polysacc_synth_CpsB/CapC"/>
</dbReference>
<dbReference type="PANTHER" id="PTHR39181:SF1">
    <property type="entry name" value="TYROSINE-PROTEIN PHOSPHATASE YWQE"/>
    <property type="match status" value="1"/>
</dbReference>
<dbReference type="AlphaFoldDB" id="A0A168LWP9"/>
<keyword evidence="2 5" id="KW-0378">Hydrolase</keyword>
<gene>
    <name evidence="6" type="ORF">PBAT_17120</name>
</gene>
<dbReference type="EMBL" id="LVJI01000024">
    <property type="protein sequence ID" value="OAB43942.1"/>
    <property type="molecule type" value="Genomic_DNA"/>
</dbReference>
<keyword evidence="3 5" id="KW-0904">Protein phosphatase</keyword>